<keyword evidence="10" id="KW-1185">Reference proteome</keyword>
<reference evidence="9 10" key="1">
    <citation type="submission" date="2018-03" db="EMBL/GenBank/DDBJ databases">
        <title>Comparative genomics illustrates the genes involved in a hyperalkaliphilic mechanisms of Serpentinomonas isolated from highly-alkaline calcium-rich serpentinized springs.</title>
        <authorList>
            <person name="Suzuki S."/>
            <person name="Ishii S."/>
            <person name="Walworth N."/>
            <person name="Bird L."/>
            <person name="Kuenen J.G."/>
            <person name="Nealson K.H."/>
        </authorList>
    </citation>
    <scope>NUCLEOTIDE SEQUENCE [LARGE SCALE GENOMIC DNA]</scope>
    <source>
        <strain evidence="9 10">83</strain>
    </source>
</reference>
<dbReference type="PANTHER" id="PTHR30485:SF2">
    <property type="entry name" value="BLL0597 PROTEIN"/>
    <property type="match status" value="1"/>
</dbReference>
<dbReference type="Pfam" id="PF01292">
    <property type="entry name" value="Ni_hydr_CYTB"/>
    <property type="match status" value="1"/>
</dbReference>
<dbReference type="GO" id="GO:0009055">
    <property type="term" value="F:electron transfer activity"/>
    <property type="evidence" value="ECO:0007669"/>
    <property type="project" value="InterPro"/>
</dbReference>
<dbReference type="InterPro" id="IPR016174">
    <property type="entry name" value="Di-haem_cyt_TM"/>
</dbReference>
<feature type="transmembrane region" description="Helical" evidence="7">
    <location>
        <begin position="166"/>
        <end position="183"/>
    </location>
</feature>
<keyword evidence="4 7" id="KW-1133">Transmembrane helix</keyword>
<dbReference type="AlphaFoldDB" id="A0A2S9KCK5"/>
<name>A0A2S9KCK5_9BURK</name>
<dbReference type="InterPro" id="IPR051542">
    <property type="entry name" value="Hydrogenase_cytochrome"/>
</dbReference>
<evidence type="ECO:0000256" key="4">
    <source>
        <dbReference type="ARBA" id="ARBA00022989"/>
    </source>
</evidence>
<evidence type="ECO:0000313" key="10">
    <source>
        <dbReference type="Proteomes" id="UP000238326"/>
    </source>
</evidence>
<feature type="transmembrane region" description="Helical" evidence="7">
    <location>
        <begin position="37"/>
        <end position="53"/>
    </location>
</feature>
<feature type="transmembrane region" description="Helical" evidence="7">
    <location>
        <begin position="210"/>
        <end position="226"/>
    </location>
</feature>
<feature type="transmembrane region" description="Helical" evidence="7">
    <location>
        <begin position="60"/>
        <end position="79"/>
    </location>
</feature>
<dbReference type="SUPFAM" id="SSF81342">
    <property type="entry name" value="Transmembrane di-heme cytochromes"/>
    <property type="match status" value="1"/>
</dbReference>
<feature type="domain" description="Cytochrome b561 bacterial/Ni-hydrogenase" evidence="8">
    <location>
        <begin position="31"/>
        <end position="195"/>
    </location>
</feature>
<dbReference type="Proteomes" id="UP000238326">
    <property type="component" value="Unassembled WGS sequence"/>
</dbReference>
<feature type="transmembrane region" description="Helical" evidence="7">
    <location>
        <begin position="123"/>
        <end position="146"/>
    </location>
</feature>
<evidence type="ECO:0000259" key="8">
    <source>
        <dbReference type="Pfam" id="PF01292"/>
    </source>
</evidence>
<dbReference type="EMBL" id="PVLR01000036">
    <property type="protein sequence ID" value="PRD68187.1"/>
    <property type="molecule type" value="Genomic_DNA"/>
</dbReference>
<accession>A0A2S9KCK5</accession>
<dbReference type="GO" id="GO:0020037">
    <property type="term" value="F:heme binding"/>
    <property type="evidence" value="ECO:0007669"/>
    <property type="project" value="TreeGrafter"/>
</dbReference>
<comment type="caution">
    <text evidence="9">The sequence shown here is derived from an EMBL/GenBank/DDBJ whole genome shotgun (WGS) entry which is preliminary data.</text>
</comment>
<gene>
    <name evidence="9" type="ORF">C6P61_12420</name>
</gene>
<evidence type="ECO:0000256" key="1">
    <source>
        <dbReference type="ARBA" id="ARBA00004651"/>
    </source>
</evidence>
<dbReference type="PANTHER" id="PTHR30485">
    <property type="entry name" value="NI/FE-HYDROGENASE 1 B-TYPE CYTOCHROME SUBUNIT"/>
    <property type="match status" value="1"/>
</dbReference>
<dbReference type="RefSeq" id="WP_105730245.1">
    <property type="nucleotide sequence ID" value="NZ_PVLR01000036.1"/>
</dbReference>
<evidence type="ECO:0000256" key="3">
    <source>
        <dbReference type="ARBA" id="ARBA00022692"/>
    </source>
</evidence>
<evidence type="ECO:0000256" key="5">
    <source>
        <dbReference type="ARBA" id="ARBA00023136"/>
    </source>
</evidence>
<dbReference type="InterPro" id="IPR011577">
    <property type="entry name" value="Cyt_b561_bac/Ni-Hgenase"/>
</dbReference>
<keyword evidence="5 7" id="KW-0472">Membrane</keyword>
<keyword evidence="2" id="KW-1003">Cell membrane</keyword>
<dbReference type="Gene3D" id="1.20.950.20">
    <property type="entry name" value="Transmembrane di-heme cytochromes, Chain C"/>
    <property type="match status" value="1"/>
</dbReference>
<comment type="subcellular location">
    <subcellularLocation>
        <location evidence="1">Cell membrane</location>
        <topology evidence="1">Multi-pass membrane protein</topology>
    </subcellularLocation>
</comment>
<protein>
    <submittedName>
        <fullName evidence="9">Cytochrome B</fullName>
    </submittedName>
</protein>
<evidence type="ECO:0000256" key="2">
    <source>
        <dbReference type="ARBA" id="ARBA00022475"/>
    </source>
</evidence>
<evidence type="ECO:0000256" key="6">
    <source>
        <dbReference type="SAM" id="MobiDB-lite"/>
    </source>
</evidence>
<dbReference type="GO" id="GO:0022904">
    <property type="term" value="P:respiratory electron transport chain"/>
    <property type="evidence" value="ECO:0007669"/>
    <property type="project" value="InterPro"/>
</dbReference>
<evidence type="ECO:0000313" key="9">
    <source>
        <dbReference type="EMBL" id="PRD68187.1"/>
    </source>
</evidence>
<feature type="compositionally biased region" description="Low complexity" evidence="6">
    <location>
        <begin position="1"/>
        <end position="19"/>
    </location>
</feature>
<sequence>MNITAPTTTDRPTTASRATKANASTGGRRVTDAPTRVYHWLLALSFLGAYLTGDGERLRALHVTLGYTMAGLIVFRLLYGLFGPRQVRLSVLRNKLTLGLAWLRGLPASLARGQVNWQPGQNLLMALAITLLLLCVLPLTLSGYAIYHEWGGEWLEELHEFFGNGYLMLVLAHLGLLFGISLWRRKNQALPMLTGRLPGKGPDLVRRNQGWLAVLLLLAVLGYWRWEWQQAPNGLLSTQALQQVLAGDDDD</sequence>
<evidence type="ECO:0000256" key="7">
    <source>
        <dbReference type="SAM" id="Phobius"/>
    </source>
</evidence>
<dbReference type="OrthoDB" id="196472at2"/>
<organism evidence="9 10">
    <name type="scientific">Malikia spinosa</name>
    <dbReference type="NCBI Taxonomy" id="86180"/>
    <lineage>
        <taxon>Bacteria</taxon>
        <taxon>Pseudomonadati</taxon>
        <taxon>Pseudomonadota</taxon>
        <taxon>Betaproteobacteria</taxon>
        <taxon>Burkholderiales</taxon>
        <taxon>Comamonadaceae</taxon>
        <taxon>Malikia</taxon>
    </lineage>
</organism>
<proteinExistence type="predicted"/>
<keyword evidence="3 7" id="KW-0812">Transmembrane</keyword>
<dbReference type="GO" id="GO:0005886">
    <property type="term" value="C:plasma membrane"/>
    <property type="evidence" value="ECO:0007669"/>
    <property type="project" value="UniProtKB-SubCell"/>
</dbReference>
<feature type="region of interest" description="Disordered" evidence="6">
    <location>
        <begin position="1"/>
        <end position="29"/>
    </location>
</feature>